<protein>
    <submittedName>
        <fullName evidence="1">Uncharacterized protein</fullName>
    </submittedName>
</protein>
<proteinExistence type="predicted"/>
<accession>A0A4Z2GP73</accession>
<keyword evidence="2" id="KW-1185">Reference proteome</keyword>
<evidence type="ECO:0000313" key="2">
    <source>
        <dbReference type="Proteomes" id="UP000314294"/>
    </source>
</evidence>
<comment type="caution">
    <text evidence="1">The sequence shown here is derived from an EMBL/GenBank/DDBJ whole genome shotgun (WGS) entry which is preliminary data.</text>
</comment>
<reference evidence="1 2" key="1">
    <citation type="submission" date="2019-03" db="EMBL/GenBank/DDBJ databases">
        <title>First draft genome of Liparis tanakae, snailfish: a comprehensive survey of snailfish specific genes.</title>
        <authorList>
            <person name="Kim W."/>
            <person name="Song I."/>
            <person name="Jeong J.-H."/>
            <person name="Kim D."/>
            <person name="Kim S."/>
            <person name="Ryu S."/>
            <person name="Song J.Y."/>
            <person name="Lee S.K."/>
        </authorList>
    </citation>
    <scope>NUCLEOTIDE SEQUENCE [LARGE SCALE GENOMIC DNA]</scope>
    <source>
        <tissue evidence="1">Muscle</tissue>
    </source>
</reference>
<dbReference type="Proteomes" id="UP000314294">
    <property type="component" value="Unassembled WGS sequence"/>
</dbReference>
<gene>
    <name evidence="1" type="ORF">EYF80_035185</name>
</gene>
<dbReference type="AlphaFoldDB" id="A0A4Z2GP73"/>
<evidence type="ECO:0000313" key="1">
    <source>
        <dbReference type="EMBL" id="TNN54623.1"/>
    </source>
</evidence>
<name>A0A4Z2GP73_9TELE</name>
<sequence>MVPCVEDYYPYGDRTLTLAPSRPCRGSAVVAVGKDHFPSCFTRAEPTPCGSVSLRGARTVSHGGLTQRFSLRCWHARVTPSLQCDPPEPLGPVDLRRLCPCRAAPVPLGARGHCRAQSPFHVLATPRGARGESAARASSPETTLISAWCRNWYPAGVSLTPTGTQLGSP</sequence>
<dbReference type="EMBL" id="SRLO01000479">
    <property type="protein sequence ID" value="TNN54623.1"/>
    <property type="molecule type" value="Genomic_DNA"/>
</dbReference>
<organism evidence="1 2">
    <name type="scientific">Liparis tanakae</name>
    <name type="common">Tanaka's snailfish</name>
    <dbReference type="NCBI Taxonomy" id="230148"/>
    <lineage>
        <taxon>Eukaryota</taxon>
        <taxon>Metazoa</taxon>
        <taxon>Chordata</taxon>
        <taxon>Craniata</taxon>
        <taxon>Vertebrata</taxon>
        <taxon>Euteleostomi</taxon>
        <taxon>Actinopterygii</taxon>
        <taxon>Neopterygii</taxon>
        <taxon>Teleostei</taxon>
        <taxon>Neoteleostei</taxon>
        <taxon>Acanthomorphata</taxon>
        <taxon>Eupercaria</taxon>
        <taxon>Perciformes</taxon>
        <taxon>Cottioidei</taxon>
        <taxon>Cottales</taxon>
        <taxon>Liparidae</taxon>
        <taxon>Liparis</taxon>
    </lineage>
</organism>